<reference evidence="2 3" key="1">
    <citation type="submission" date="2013-03" db="EMBL/GenBank/DDBJ databases">
        <title>The Genome Sequence of Phialophora europaea CBS 101466.</title>
        <authorList>
            <consortium name="The Broad Institute Genomics Platform"/>
            <person name="Cuomo C."/>
            <person name="de Hoog S."/>
            <person name="Gorbushina A."/>
            <person name="Walker B."/>
            <person name="Young S.K."/>
            <person name="Zeng Q."/>
            <person name="Gargeya S."/>
            <person name="Fitzgerald M."/>
            <person name="Haas B."/>
            <person name="Abouelleil A."/>
            <person name="Allen A.W."/>
            <person name="Alvarado L."/>
            <person name="Arachchi H.M."/>
            <person name="Berlin A.M."/>
            <person name="Chapman S.B."/>
            <person name="Gainer-Dewar J."/>
            <person name="Goldberg J."/>
            <person name="Griggs A."/>
            <person name="Gujja S."/>
            <person name="Hansen M."/>
            <person name="Howarth C."/>
            <person name="Imamovic A."/>
            <person name="Ireland A."/>
            <person name="Larimer J."/>
            <person name="McCowan C."/>
            <person name="Murphy C."/>
            <person name="Pearson M."/>
            <person name="Poon T.W."/>
            <person name="Priest M."/>
            <person name="Roberts A."/>
            <person name="Saif S."/>
            <person name="Shea T."/>
            <person name="Sisk P."/>
            <person name="Sykes S."/>
            <person name="Wortman J."/>
            <person name="Nusbaum C."/>
            <person name="Birren B."/>
        </authorList>
    </citation>
    <scope>NUCLEOTIDE SEQUENCE [LARGE SCALE GENOMIC DNA]</scope>
    <source>
        <strain evidence="2 3">CBS 101466</strain>
    </source>
</reference>
<dbReference type="InParanoid" id="W2RMQ9"/>
<dbReference type="PANTHER" id="PTHR28307">
    <property type="entry name" value="PROTEIN PAL1"/>
    <property type="match status" value="1"/>
</dbReference>
<evidence type="ECO:0000313" key="2">
    <source>
        <dbReference type="EMBL" id="ETN36983.1"/>
    </source>
</evidence>
<accession>W2RMQ9</accession>
<sequence>MEPGTKNWATEYLIDPISAPQPSEEDGPGTSFRPQAQPPTPTSPSITKSASVRSSGSKLTKNNPYRKSLGSPPPVQDLARSSSLKSPSASTKAYPSPPPSASPRVANHPPDTLQPPTQHRRRGSSLNSKFPGDMSHRPLDQLAHEKRKADRARQTSRKHRIQPDTIDSLDDAAGAAYHHGGPYDATLFARNNSSSGPLGALVDSNEETLRATPKERIADSLQRHRPLDGVATYAPGEMDRNGHLYQYEEGSNMMVDANPAGGAYKQWPGVQYHPDDIKGKGEPSYSIEKALKDHRLEKGAYRDQPEQLGMEMKSQPHTRHASSGSATGALASTGVFAEGGSGDGQMKRSGSLSTGLKKRWGSVKKHMHRDSE</sequence>
<feature type="region of interest" description="Disordered" evidence="1">
    <location>
        <begin position="295"/>
        <end position="372"/>
    </location>
</feature>
<proteinExistence type="predicted"/>
<evidence type="ECO:0000313" key="3">
    <source>
        <dbReference type="Proteomes" id="UP000030752"/>
    </source>
</evidence>
<feature type="compositionally biased region" description="Low complexity" evidence="1">
    <location>
        <begin position="321"/>
        <end position="334"/>
    </location>
</feature>
<dbReference type="eggNOG" id="ENOG502RB1B">
    <property type="taxonomic scope" value="Eukaryota"/>
</dbReference>
<feature type="compositionally biased region" description="Basic and acidic residues" evidence="1">
    <location>
        <begin position="134"/>
        <end position="153"/>
    </location>
</feature>
<evidence type="ECO:0000256" key="1">
    <source>
        <dbReference type="SAM" id="MobiDB-lite"/>
    </source>
</evidence>
<keyword evidence="3" id="KW-1185">Reference proteome</keyword>
<feature type="region of interest" description="Disordered" evidence="1">
    <location>
        <begin position="1"/>
        <end position="167"/>
    </location>
</feature>
<feature type="compositionally biased region" description="Low complexity" evidence="1">
    <location>
        <begin position="81"/>
        <end position="94"/>
    </location>
</feature>
<dbReference type="PANTHER" id="PTHR28307:SF1">
    <property type="entry name" value="PAL1 CELL MORPHOLOGY PROTEIN"/>
    <property type="match status" value="1"/>
</dbReference>
<name>W2RMQ9_CYPE1</name>
<dbReference type="AlphaFoldDB" id="W2RMQ9"/>
<dbReference type="RefSeq" id="XP_008720515.1">
    <property type="nucleotide sequence ID" value="XM_008722293.1"/>
</dbReference>
<gene>
    <name evidence="2" type="ORF">HMPREF1541_07971</name>
</gene>
<organism evidence="2 3">
    <name type="scientific">Cyphellophora europaea (strain CBS 101466)</name>
    <name type="common">Phialophora europaea</name>
    <dbReference type="NCBI Taxonomy" id="1220924"/>
    <lineage>
        <taxon>Eukaryota</taxon>
        <taxon>Fungi</taxon>
        <taxon>Dikarya</taxon>
        <taxon>Ascomycota</taxon>
        <taxon>Pezizomycotina</taxon>
        <taxon>Eurotiomycetes</taxon>
        <taxon>Chaetothyriomycetidae</taxon>
        <taxon>Chaetothyriales</taxon>
        <taxon>Cyphellophoraceae</taxon>
        <taxon>Cyphellophora</taxon>
    </lineage>
</organism>
<protein>
    <recommendedName>
        <fullName evidence="4">Pal1 cell morphology protein</fullName>
    </recommendedName>
</protein>
<feature type="compositionally biased region" description="Basic residues" evidence="1">
    <location>
        <begin position="356"/>
        <end position="372"/>
    </location>
</feature>
<dbReference type="InterPro" id="IPR013226">
    <property type="entry name" value="Pal1"/>
</dbReference>
<dbReference type="VEuPathDB" id="FungiDB:HMPREF1541_07971"/>
<dbReference type="HOGENOM" id="CLU_037771_1_0_1"/>
<feature type="compositionally biased region" description="Basic and acidic residues" evidence="1">
    <location>
        <begin position="295"/>
        <end position="305"/>
    </location>
</feature>
<dbReference type="Proteomes" id="UP000030752">
    <property type="component" value="Unassembled WGS sequence"/>
</dbReference>
<evidence type="ECO:0008006" key="4">
    <source>
        <dbReference type="Google" id="ProtNLM"/>
    </source>
</evidence>
<dbReference type="GO" id="GO:0005737">
    <property type="term" value="C:cytoplasm"/>
    <property type="evidence" value="ECO:0007669"/>
    <property type="project" value="TreeGrafter"/>
</dbReference>
<dbReference type="GeneID" id="19975310"/>
<feature type="compositionally biased region" description="Polar residues" evidence="1">
    <location>
        <begin position="52"/>
        <end position="65"/>
    </location>
</feature>
<dbReference type="OrthoDB" id="5389892at2759"/>
<dbReference type="EMBL" id="KB822724">
    <property type="protein sequence ID" value="ETN36983.1"/>
    <property type="molecule type" value="Genomic_DNA"/>
</dbReference>